<dbReference type="AlphaFoldDB" id="A0A183DEB5"/>
<dbReference type="PANTHER" id="PTHR11096:SF1">
    <property type="entry name" value="RNA 3'-TERMINAL PHOSPHATE CYCLASE-LIKE PROTEIN"/>
    <property type="match status" value="1"/>
</dbReference>
<dbReference type="Pfam" id="PF05189">
    <property type="entry name" value="RTC_insert"/>
    <property type="match status" value="1"/>
</dbReference>
<dbReference type="GO" id="GO:0005730">
    <property type="term" value="C:nucleolus"/>
    <property type="evidence" value="ECO:0007669"/>
    <property type="project" value="TreeGrafter"/>
</dbReference>
<dbReference type="Pfam" id="PF01137">
    <property type="entry name" value="RTC"/>
    <property type="match status" value="1"/>
</dbReference>
<dbReference type="OrthoDB" id="1911237at2759"/>
<dbReference type="GO" id="GO:0004521">
    <property type="term" value="F:RNA endonuclease activity"/>
    <property type="evidence" value="ECO:0007669"/>
    <property type="project" value="TreeGrafter"/>
</dbReference>
<dbReference type="GO" id="GO:0000479">
    <property type="term" value="P:endonucleolytic cleavage of tricistronic rRNA transcript (SSU-rRNA, 5.8S rRNA, LSU-rRNA)"/>
    <property type="evidence" value="ECO:0007669"/>
    <property type="project" value="TreeGrafter"/>
</dbReference>
<sequence length="135" mass="14414">MITGGAVTLDCGNSRCLSYFLEPLLMIAPFCKKPLNVKLQGVTNAPSELSVDAIRATWLPVFNKFVIASDPPDIKILARGYKPSGGGCVMLTAPTVRVLRSVQCKTSGKVRKIRGVASVSKVSPSLAHRMIDAAK</sequence>
<keyword evidence="4" id="KW-1185">Reference proteome</keyword>
<dbReference type="SUPFAM" id="SSF55205">
    <property type="entry name" value="EPT/RTPC-like"/>
    <property type="match status" value="1"/>
</dbReference>
<dbReference type="InterPro" id="IPR020719">
    <property type="entry name" value="RNA3'_term_phos_cycl-like_CS"/>
</dbReference>
<evidence type="ECO:0000313" key="5">
    <source>
        <dbReference type="WBParaSite" id="GPUH_0000706501-mRNA-1"/>
    </source>
</evidence>
<evidence type="ECO:0000259" key="1">
    <source>
        <dbReference type="Pfam" id="PF01137"/>
    </source>
</evidence>
<dbReference type="PROSITE" id="PS01287">
    <property type="entry name" value="RTC"/>
    <property type="match status" value="1"/>
</dbReference>
<evidence type="ECO:0000313" key="3">
    <source>
        <dbReference type="EMBL" id="VDK57048.1"/>
    </source>
</evidence>
<reference evidence="3 4" key="2">
    <citation type="submission" date="2018-11" db="EMBL/GenBank/DDBJ databases">
        <authorList>
            <consortium name="Pathogen Informatics"/>
        </authorList>
    </citation>
    <scope>NUCLEOTIDE SEQUENCE [LARGE SCALE GENOMIC DNA]</scope>
</reference>
<dbReference type="PANTHER" id="PTHR11096">
    <property type="entry name" value="RNA 3' TERMINAL PHOSPHATE CYCLASE"/>
    <property type="match status" value="1"/>
</dbReference>
<gene>
    <name evidence="3" type="ORF">GPUH_LOCUS7056</name>
</gene>
<feature type="domain" description="RNA 3'-terminal phosphate cyclase" evidence="1">
    <location>
        <begin position="2"/>
        <end position="103"/>
    </location>
</feature>
<evidence type="ECO:0000313" key="4">
    <source>
        <dbReference type="Proteomes" id="UP000271098"/>
    </source>
</evidence>
<name>A0A183DEB5_9BILA</name>
<reference evidence="5" key="1">
    <citation type="submission" date="2016-06" db="UniProtKB">
        <authorList>
            <consortium name="WormBaseParasite"/>
        </authorList>
    </citation>
    <scope>IDENTIFICATION</scope>
</reference>
<dbReference type="InterPro" id="IPR013791">
    <property type="entry name" value="RNA3'-term_phos_cycl_insert"/>
</dbReference>
<evidence type="ECO:0000259" key="2">
    <source>
        <dbReference type="Pfam" id="PF05189"/>
    </source>
</evidence>
<accession>A0A183DEB5</accession>
<dbReference type="InterPro" id="IPR023797">
    <property type="entry name" value="RNA3'_phos_cyclase_dom"/>
</dbReference>
<dbReference type="EMBL" id="UYRT01017599">
    <property type="protein sequence ID" value="VDK57048.1"/>
    <property type="molecule type" value="Genomic_DNA"/>
</dbReference>
<dbReference type="Proteomes" id="UP000271098">
    <property type="component" value="Unassembled WGS sequence"/>
</dbReference>
<organism evidence="5">
    <name type="scientific">Gongylonema pulchrum</name>
    <dbReference type="NCBI Taxonomy" id="637853"/>
    <lineage>
        <taxon>Eukaryota</taxon>
        <taxon>Metazoa</taxon>
        <taxon>Ecdysozoa</taxon>
        <taxon>Nematoda</taxon>
        <taxon>Chromadorea</taxon>
        <taxon>Rhabditida</taxon>
        <taxon>Spirurina</taxon>
        <taxon>Spiruromorpha</taxon>
        <taxon>Spiruroidea</taxon>
        <taxon>Gongylonematidae</taxon>
        <taxon>Gongylonema</taxon>
    </lineage>
</organism>
<dbReference type="InterPro" id="IPR013792">
    <property type="entry name" value="RNA3'P_cycl/enolpyr_Trfase_a/b"/>
</dbReference>
<dbReference type="Gene3D" id="3.65.10.20">
    <property type="entry name" value="RNA 3'-terminal phosphate cyclase domain"/>
    <property type="match status" value="1"/>
</dbReference>
<dbReference type="WBParaSite" id="GPUH_0000706501-mRNA-1">
    <property type="protein sequence ID" value="GPUH_0000706501-mRNA-1"/>
    <property type="gene ID" value="GPUH_0000706501"/>
</dbReference>
<protein>
    <submittedName>
        <fullName evidence="5">RTC domain-containing protein</fullName>
    </submittedName>
</protein>
<dbReference type="InterPro" id="IPR000228">
    <property type="entry name" value="RNA3'_term_phos_cyc"/>
</dbReference>
<proteinExistence type="predicted"/>
<feature type="domain" description="RNA 3'-terminal phosphate cyclase insert" evidence="2">
    <location>
        <begin position="107"/>
        <end position="135"/>
    </location>
</feature>
<dbReference type="InterPro" id="IPR037136">
    <property type="entry name" value="RNA3'_phos_cyclase_dom_sf"/>
</dbReference>